<gene>
    <name evidence="2" type="ORF">BCR39DRAFT_278289</name>
</gene>
<organism evidence="2 3">
    <name type="scientific">Naematelia encephala</name>
    <dbReference type="NCBI Taxonomy" id="71784"/>
    <lineage>
        <taxon>Eukaryota</taxon>
        <taxon>Fungi</taxon>
        <taxon>Dikarya</taxon>
        <taxon>Basidiomycota</taxon>
        <taxon>Agaricomycotina</taxon>
        <taxon>Tremellomycetes</taxon>
        <taxon>Tremellales</taxon>
        <taxon>Naemateliaceae</taxon>
        <taxon>Naematelia</taxon>
    </lineage>
</organism>
<evidence type="ECO:0000313" key="3">
    <source>
        <dbReference type="Proteomes" id="UP000193986"/>
    </source>
</evidence>
<dbReference type="InParanoid" id="A0A1Y2ATE8"/>
<reference evidence="2 3" key="1">
    <citation type="submission" date="2016-07" db="EMBL/GenBank/DDBJ databases">
        <title>Pervasive Adenine N6-methylation of Active Genes in Fungi.</title>
        <authorList>
            <consortium name="DOE Joint Genome Institute"/>
            <person name="Mondo S.J."/>
            <person name="Dannebaum R.O."/>
            <person name="Kuo R.C."/>
            <person name="Labutti K."/>
            <person name="Haridas S."/>
            <person name="Kuo A."/>
            <person name="Salamov A."/>
            <person name="Ahrendt S.R."/>
            <person name="Lipzen A."/>
            <person name="Sullivan W."/>
            <person name="Andreopoulos W.B."/>
            <person name="Clum A."/>
            <person name="Lindquist E."/>
            <person name="Daum C."/>
            <person name="Ramamoorthy G.K."/>
            <person name="Gryganskyi A."/>
            <person name="Culley D."/>
            <person name="Magnuson J.K."/>
            <person name="James T.Y."/>
            <person name="O'Malley M.A."/>
            <person name="Stajich J.E."/>
            <person name="Spatafora J.W."/>
            <person name="Visel A."/>
            <person name="Grigoriev I.V."/>
        </authorList>
    </citation>
    <scope>NUCLEOTIDE SEQUENCE [LARGE SCALE GENOMIC DNA]</scope>
    <source>
        <strain evidence="2 3">68-887.2</strain>
    </source>
</reference>
<sequence>MDRQLTSPLLITPLGPPTKLSASQTFHQLNTFLQTLPSSPARTQLERLADSLGVETGAIAPSEGDRREADRRAKKAAARLERRQAREALEREMEVDGLEHQVEGLEGDGDGDEDMEEGAVAVEGEQGMDDRGDVEYGDLPEDEDDDEPDNDDERIHEEKE</sequence>
<feature type="compositionally biased region" description="Basic and acidic residues" evidence="1">
    <location>
        <begin position="78"/>
        <end position="103"/>
    </location>
</feature>
<comment type="caution">
    <text evidence="2">The sequence shown here is derived from an EMBL/GenBank/DDBJ whole genome shotgun (WGS) entry which is preliminary data.</text>
</comment>
<evidence type="ECO:0000256" key="1">
    <source>
        <dbReference type="SAM" id="MobiDB-lite"/>
    </source>
</evidence>
<dbReference type="Proteomes" id="UP000193986">
    <property type="component" value="Unassembled WGS sequence"/>
</dbReference>
<feature type="compositionally biased region" description="Acidic residues" evidence="1">
    <location>
        <begin position="105"/>
        <end position="117"/>
    </location>
</feature>
<keyword evidence="3" id="KW-1185">Reference proteome</keyword>
<proteinExistence type="predicted"/>
<dbReference type="OrthoDB" id="2593176at2759"/>
<evidence type="ECO:0000313" key="2">
    <source>
        <dbReference type="EMBL" id="ORY25821.1"/>
    </source>
</evidence>
<accession>A0A1Y2ATE8</accession>
<feature type="region of interest" description="Disordered" evidence="1">
    <location>
        <begin position="51"/>
        <end position="160"/>
    </location>
</feature>
<dbReference type="AlphaFoldDB" id="A0A1Y2ATE8"/>
<dbReference type="EMBL" id="MCFC01000053">
    <property type="protein sequence ID" value="ORY25821.1"/>
    <property type="molecule type" value="Genomic_DNA"/>
</dbReference>
<feature type="compositionally biased region" description="Acidic residues" evidence="1">
    <location>
        <begin position="135"/>
        <end position="152"/>
    </location>
</feature>
<protein>
    <submittedName>
        <fullName evidence="2">Uncharacterized protein</fullName>
    </submittedName>
</protein>
<name>A0A1Y2ATE8_9TREE</name>